<gene>
    <name evidence="2" type="ORF">CTEST_00680</name>
</gene>
<evidence type="ECO:0000259" key="1">
    <source>
        <dbReference type="Pfam" id="PF07859"/>
    </source>
</evidence>
<reference evidence="3" key="2">
    <citation type="submission" date="2015-05" db="EMBL/GenBank/DDBJ databases">
        <title>Complete genome sequence of Corynebacterium testudinoris DSM 44614, recovered from necrotic lesions in the mouth of a tortoise.</title>
        <authorList>
            <person name="Ruckert C."/>
            <person name="Albersmeier A."/>
            <person name="Winkler A."/>
            <person name="Tauch A."/>
        </authorList>
    </citation>
    <scope>NUCLEOTIDE SEQUENCE [LARGE SCALE GENOMIC DNA]</scope>
    <source>
        <strain evidence="3">DSM 44614</strain>
    </source>
</reference>
<dbReference type="OrthoDB" id="4418429at2"/>
<sequence length="302" mass="32595">MNENSRTPEQEREQEEAQFRADFQVGGVDRTMTQEEQLEQLYSYLDAHYELPDFTPPWKGGAGDPDPADNYIARLGDRTTHAAMLMLGSGLDQSMPGNSWVEGIETEEVSEVGGRLFIPPEPTGKWGLSFHSGGWWRGSGDALEMAWRPEVAAAAMRSGTIILDVDYPLAPQHTLAEMNDLVAQAVGVAKHHNAVSIAGWGYSSGAALAAMNAQLFDALVLTFPDLASVAALPDEIRAGAAIPAADTWPKTLVQIALQDEIAARPADVGAAEVVEYVSRHRVSTPEVARDKIADVAAFLRSV</sequence>
<dbReference type="GO" id="GO:0016787">
    <property type="term" value="F:hydrolase activity"/>
    <property type="evidence" value="ECO:0007669"/>
    <property type="project" value="UniProtKB-KW"/>
</dbReference>
<name>A0A0G3H2H3_9CORY</name>
<evidence type="ECO:0000313" key="3">
    <source>
        <dbReference type="Proteomes" id="UP000035540"/>
    </source>
</evidence>
<dbReference type="KEGG" id="cted:CTEST_00680"/>
<dbReference type="Proteomes" id="UP000035540">
    <property type="component" value="Chromosome"/>
</dbReference>
<organism evidence="2 3">
    <name type="scientific">Corynebacterium testudinoris</name>
    <dbReference type="NCBI Taxonomy" id="136857"/>
    <lineage>
        <taxon>Bacteria</taxon>
        <taxon>Bacillati</taxon>
        <taxon>Actinomycetota</taxon>
        <taxon>Actinomycetes</taxon>
        <taxon>Mycobacteriales</taxon>
        <taxon>Corynebacteriaceae</taxon>
        <taxon>Corynebacterium</taxon>
    </lineage>
</organism>
<dbReference type="InterPro" id="IPR013094">
    <property type="entry name" value="AB_hydrolase_3"/>
</dbReference>
<reference evidence="2 3" key="1">
    <citation type="journal article" date="2015" name="Genome Announc.">
        <title>Complete Genome Sequence of the Type Strain Corynebacterium testudinoris DSM 44614, Recovered from Necrotic Lesions in the Mouth of a Tortoise.</title>
        <authorList>
            <person name="Ruckert C."/>
            <person name="Kriete M."/>
            <person name="Jaenicke S."/>
            <person name="Winkler A."/>
            <person name="Tauch A."/>
        </authorList>
    </citation>
    <scope>NUCLEOTIDE SEQUENCE [LARGE SCALE GENOMIC DNA]</scope>
    <source>
        <strain evidence="2 3">DSM 44614</strain>
    </source>
</reference>
<dbReference type="AlphaFoldDB" id="A0A0G3H2H3"/>
<dbReference type="EMBL" id="CP011545">
    <property type="protein sequence ID" value="AKK07606.1"/>
    <property type="molecule type" value="Genomic_DNA"/>
</dbReference>
<accession>A0A0G3H2H3</accession>
<dbReference type="SUPFAM" id="SSF53474">
    <property type="entry name" value="alpha/beta-Hydrolases"/>
    <property type="match status" value="1"/>
</dbReference>
<keyword evidence="2" id="KW-0378">Hydrolase</keyword>
<feature type="domain" description="Alpha/beta hydrolase fold-3" evidence="1">
    <location>
        <begin position="129"/>
        <end position="217"/>
    </location>
</feature>
<dbReference type="Gene3D" id="3.40.50.1820">
    <property type="entry name" value="alpha/beta hydrolase"/>
    <property type="match status" value="1"/>
</dbReference>
<proteinExistence type="predicted"/>
<evidence type="ECO:0000313" key="2">
    <source>
        <dbReference type="EMBL" id="AKK07606.1"/>
    </source>
</evidence>
<dbReference type="InterPro" id="IPR029058">
    <property type="entry name" value="AB_hydrolase_fold"/>
</dbReference>
<keyword evidence="3" id="KW-1185">Reference proteome</keyword>
<protein>
    <submittedName>
        <fullName evidence="2">Alpha/beta hydrolase fold</fullName>
    </submittedName>
</protein>
<dbReference type="PATRIC" id="fig|136857.5.peg.135"/>
<dbReference type="STRING" id="136857.CTEST_00680"/>
<dbReference type="RefSeq" id="WP_047252097.1">
    <property type="nucleotide sequence ID" value="NZ_CP011545.1"/>
</dbReference>
<dbReference type="Pfam" id="PF07859">
    <property type="entry name" value="Abhydrolase_3"/>
    <property type="match status" value="1"/>
</dbReference>